<feature type="compositionally biased region" description="Basic and acidic residues" evidence="5">
    <location>
        <begin position="1013"/>
        <end position="1032"/>
    </location>
</feature>
<dbReference type="InterPro" id="IPR055206">
    <property type="entry name" value="DEXQc_SUV3"/>
</dbReference>
<feature type="compositionally biased region" description="Low complexity" evidence="5">
    <location>
        <begin position="850"/>
        <end position="886"/>
    </location>
</feature>
<keyword evidence="2" id="KW-0378">Hydrolase</keyword>
<dbReference type="Proteomes" id="UP000602745">
    <property type="component" value="Unassembled WGS sequence"/>
</dbReference>
<dbReference type="Pfam" id="PF00271">
    <property type="entry name" value="Helicase_C"/>
    <property type="match status" value="1"/>
</dbReference>
<dbReference type="Gene3D" id="3.40.50.300">
    <property type="entry name" value="P-loop containing nucleotide triphosphate hydrolases"/>
    <property type="match status" value="2"/>
</dbReference>
<evidence type="ECO:0000313" key="8">
    <source>
        <dbReference type="EMBL" id="GGE51900.1"/>
    </source>
</evidence>
<sequence>MRNPDRPPMAYPAPIPPAQRGRGVTAVLGPTNTGKTHYAIERMLGHSSGIIGLPLRLLAREVYGRLVERAGEEAVALVTGEEKIKPRGARYWVCTIEAMPQDLDVAFVAIDEVQLASDLDRGHVFTDRILRRRGREETLLLGAETMRPLIEKLLPGVTIVTRPRLSQLTFTGAKKVTRLPPRTAIVAFSAEEVYAIAELIRRQRGGAAVVLGALSPRTRNAQVALYQAGEVDYLIATDAIGMGLNLDIDHVAFAGDRKFDGFQFRHLNPAEMGQVAGRAGRYMKDGTFGTTGRCPAIEPELAERLEAHAFDAVRVLQWRNAELKFDSIGSLLESLAIPPQEAGLTRAPTAEDVLVLETLARDPEVRRRARGFGEVRRLWEACQIPDYRKISPAQHADLVTAVYGFIAAKGMIPADWFSTQVARCDRADGDIDTLAARIAQTRTWTFVANRPDWLDDPEHWQAETRAVEDRLSDALHERLTQRFIDRRTSVLMRRLKERTMLEAEISTDGDVTVESHHVGRLAGFQFTPDVNADPEQAKALRAAAQASLTGEFERRAEKLSAAPDPDIVIASDGVIRWLGDPVGKLAAGDKPLSPRIRLLADDTLSAAAREKVEARLALRVKAHVQNLLGPLLALESAEGLEGIARGIAFQLLEGFGVIERAGIAEDVKSLDQTARAALRALGVRFGAYHLYLPALLKPAPRALAAQLYLLHKGVQDTPELGEAMALSASGRTSFPVPAEAPKELYRVLGFRVCGTRAVRVDILERLADLIRPAIAFRPGLTQGEAPAGAAEGDGFTVTVTMTSLVGCAGEDFATILRSLGYRVERKPAPAPVAETAPAASAETGSLDAGPAEATTPDAEPAAEPAADAEAAAAQPEPQEPEAPAAEDVQPAGTEAVPTEITPADPAAEQPAPVEAAPSEPAEPVTAEPAMIEIWHPGRRHDRPARPHGRPQHRNQPREGQSREQQPRDGARRDGARHGEGRADAEGRNQQRARPPRDKKRWETSSPGKGGQQRHADQRRDEPRREPRRERQADPNSPFAALAALKSRLETEGSGNS</sequence>
<evidence type="ECO:0000256" key="2">
    <source>
        <dbReference type="ARBA" id="ARBA00022801"/>
    </source>
</evidence>
<gene>
    <name evidence="8" type="primary">mgpS</name>
    <name evidence="8" type="ORF">GCM10007276_31200</name>
</gene>
<feature type="compositionally biased region" description="Low complexity" evidence="5">
    <location>
        <begin position="902"/>
        <end position="929"/>
    </location>
</feature>
<feature type="compositionally biased region" description="Basic and acidic residues" evidence="5">
    <location>
        <begin position="955"/>
        <end position="988"/>
    </location>
</feature>
<name>A0A8J2YLD9_9RHOB</name>
<dbReference type="GO" id="GO:0005524">
    <property type="term" value="F:ATP binding"/>
    <property type="evidence" value="ECO:0007669"/>
    <property type="project" value="UniProtKB-KW"/>
</dbReference>
<dbReference type="InterPro" id="IPR001650">
    <property type="entry name" value="Helicase_C-like"/>
</dbReference>
<dbReference type="PANTHER" id="PTHR12131:SF1">
    <property type="entry name" value="ATP-DEPENDENT RNA HELICASE SUPV3L1, MITOCHONDRIAL-RELATED"/>
    <property type="match status" value="1"/>
</dbReference>
<keyword evidence="4" id="KW-0067">ATP-binding</keyword>
<dbReference type="GO" id="GO:0004386">
    <property type="term" value="F:helicase activity"/>
    <property type="evidence" value="ECO:0007669"/>
    <property type="project" value="UniProtKB-KW"/>
</dbReference>
<dbReference type="InterPro" id="IPR014001">
    <property type="entry name" value="Helicase_ATP-bd"/>
</dbReference>
<feature type="domain" description="Helicase C-terminal" evidence="7">
    <location>
        <begin position="171"/>
        <end position="336"/>
    </location>
</feature>
<dbReference type="SUPFAM" id="SSF52540">
    <property type="entry name" value="P-loop containing nucleoside triphosphate hydrolases"/>
    <property type="match status" value="2"/>
</dbReference>
<evidence type="ECO:0000256" key="4">
    <source>
        <dbReference type="ARBA" id="ARBA00022840"/>
    </source>
</evidence>
<dbReference type="SMART" id="SM00490">
    <property type="entry name" value="HELICc"/>
    <property type="match status" value="1"/>
</dbReference>
<keyword evidence="3 8" id="KW-0347">Helicase</keyword>
<dbReference type="InterPro" id="IPR027417">
    <property type="entry name" value="P-loop_NTPase"/>
</dbReference>
<dbReference type="AlphaFoldDB" id="A0A8J2YLD9"/>
<dbReference type="PROSITE" id="PS51192">
    <property type="entry name" value="HELICASE_ATP_BIND_1"/>
    <property type="match status" value="1"/>
</dbReference>
<keyword evidence="1" id="KW-0547">Nucleotide-binding</keyword>
<organism evidence="8 9">
    <name type="scientific">Agaricicola taiwanensis</name>
    <dbReference type="NCBI Taxonomy" id="591372"/>
    <lineage>
        <taxon>Bacteria</taxon>
        <taxon>Pseudomonadati</taxon>
        <taxon>Pseudomonadota</taxon>
        <taxon>Alphaproteobacteria</taxon>
        <taxon>Rhodobacterales</taxon>
        <taxon>Paracoccaceae</taxon>
        <taxon>Agaricicola</taxon>
    </lineage>
</organism>
<keyword evidence="9" id="KW-1185">Reference proteome</keyword>
<dbReference type="InterPro" id="IPR050699">
    <property type="entry name" value="RNA-DNA_Helicase"/>
</dbReference>
<evidence type="ECO:0000259" key="7">
    <source>
        <dbReference type="PROSITE" id="PS51194"/>
    </source>
</evidence>
<proteinExistence type="predicted"/>
<dbReference type="PROSITE" id="PS51194">
    <property type="entry name" value="HELICASE_CTER"/>
    <property type="match status" value="1"/>
</dbReference>
<accession>A0A8J2YLD9</accession>
<reference evidence="8" key="2">
    <citation type="submission" date="2020-09" db="EMBL/GenBank/DDBJ databases">
        <authorList>
            <person name="Sun Q."/>
            <person name="Sedlacek I."/>
        </authorList>
    </citation>
    <scope>NUCLEOTIDE SEQUENCE</scope>
    <source>
        <strain evidence="8">CCM 7684</strain>
    </source>
</reference>
<dbReference type="Pfam" id="PF22527">
    <property type="entry name" value="DEXQc_Suv3"/>
    <property type="match status" value="1"/>
</dbReference>
<evidence type="ECO:0000256" key="1">
    <source>
        <dbReference type="ARBA" id="ARBA00022741"/>
    </source>
</evidence>
<feature type="compositionally biased region" description="Basic residues" evidence="5">
    <location>
        <begin position="936"/>
        <end position="954"/>
    </location>
</feature>
<protein>
    <submittedName>
        <fullName evidence="8">Helicase</fullName>
    </submittedName>
</protein>
<reference evidence="8" key="1">
    <citation type="journal article" date="2014" name="Int. J. Syst. Evol. Microbiol.">
        <title>Complete genome sequence of Corynebacterium casei LMG S-19264T (=DSM 44701T), isolated from a smear-ripened cheese.</title>
        <authorList>
            <consortium name="US DOE Joint Genome Institute (JGI-PGF)"/>
            <person name="Walter F."/>
            <person name="Albersmeier A."/>
            <person name="Kalinowski J."/>
            <person name="Ruckert C."/>
        </authorList>
    </citation>
    <scope>NUCLEOTIDE SEQUENCE</scope>
    <source>
        <strain evidence="8">CCM 7684</strain>
    </source>
</reference>
<feature type="compositionally biased region" description="Low complexity" evidence="5">
    <location>
        <begin position="831"/>
        <end position="841"/>
    </location>
</feature>
<feature type="domain" description="Helicase ATP-binding" evidence="6">
    <location>
        <begin position="16"/>
        <end position="164"/>
    </location>
</feature>
<evidence type="ECO:0000256" key="5">
    <source>
        <dbReference type="SAM" id="MobiDB-lite"/>
    </source>
</evidence>
<dbReference type="PANTHER" id="PTHR12131">
    <property type="entry name" value="ATP-DEPENDENT RNA AND DNA HELICASE"/>
    <property type="match status" value="1"/>
</dbReference>
<evidence type="ECO:0000259" key="6">
    <source>
        <dbReference type="PROSITE" id="PS51192"/>
    </source>
</evidence>
<dbReference type="GO" id="GO:0016787">
    <property type="term" value="F:hydrolase activity"/>
    <property type="evidence" value="ECO:0007669"/>
    <property type="project" value="UniProtKB-KW"/>
</dbReference>
<evidence type="ECO:0000313" key="9">
    <source>
        <dbReference type="Proteomes" id="UP000602745"/>
    </source>
</evidence>
<feature type="region of interest" description="Disordered" evidence="5">
    <location>
        <begin position="1"/>
        <end position="23"/>
    </location>
</feature>
<feature type="compositionally biased region" description="Pro residues" evidence="5">
    <location>
        <begin position="1"/>
        <end position="17"/>
    </location>
</feature>
<dbReference type="EMBL" id="BMCP01000005">
    <property type="protein sequence ID" value="GGE51900.1"/>
    <property type="molecule type" value="Genomic_DNA"/>
</dbReference>
<comment type="caution">
    <text evidence="8">The sequence shown here is derived from an EMBL/GenBank/DDBJ whole genome shotgun (WGS) entry which is preliminary data.</text>
</comment>
<evidence type="ECO:0000256" key="3">
    <source>
        <dbReference type="ARBA" id="ARBA00022806"/>
    </source>
</evidence>
<feature type="region of interest" description="Disordered" evidence="5">
    <location>
        <begin position="829"/>
        <end position="1039"/>
    </location>
</feature>